<gene>
    <name evidence="2" type="ORF">GCM10011403_04130</name>
</gene>
<dbReference type="InterPro" id="IPR011051">
    <property type="entry name" value="RmlC_Cupin_sf"/>
</dbReference>
<proteinExistence type="predicted"/>
<protein>
    <recommendedName>
        <fullName evidence="4">Cupin domain-containing protein</fullName>
    </recommendedName>
</protein>
<keyword evidence="1" id="KW-0732">Signal</keyword>
<dbReference type="Proteomes" id="UP000627715">
    <property type="component" value="Unassembled WGS sequence"/>
</dbReference>
<accession>A0A917LQG2</accession>
<evidence type="ECO:0000313" key="2">
    <source>
        <dbReference type="EMBL" id="GGG50177.1"/>
    </source>
</evidence>
<dbReference type="Gene3D" id="2.60.120.10">
    <property type="entry name" value="Jelly Rolls"/>
    <property type="match status" value="2"/>
</dbReference>
<dbReference type="EMBL" id="BMIY01000002">
    <property type="protein sequence ID" value="GGG50177.1"/>
    <property type="molecule type" value="Genomic_DNA"/>
</dbReference>
<dbReference type="OrthoDB" id="7060081at2"/>
<dbReference type="RefSeq" id="WP_068810661.1">
    <property type="nucleotide sequence ID" value="NZ_BMIY01000002.1"/>
</dbReference>
<evidence type="ECO:0000256" key="1">
    <source>
        <dbReference type="SAM" id="SignalP"/>
    </source>
</evidence>
<sequence>MKTHASFLLAILLCHTLGASVASAQLTEGEPEDFAGLTDPVRVVHILDEPRHRTVYQQQNIRLLDIQINPGDTTLPHTHDNPILYTFISNGEGLLGGRLSSATRYVEESYTHRVTNEGPGLFRIVALASFAEPASTGIDDLPSGLPSEAELENDWFRAWRITLQPGERSSEIEHVNPAFVVQVSSEGRVHVERKDGVTAELLTPGDWSAPGQGYVLYNPASEPVDLVVKEARVP</sequence>
<reference evidence="2" key="2">
    <citation type="submission" date="2020-09" db="EMBL/GenBank/DDBJ databases">
        <authorList>
            <person name="Sun Q."/>
            <person name="Zhou Y."/>
        </authorList>
    </citation>
    <scope>NUCLEOTIDE SEQUENCE</scope>
    <source>
        <strain evidence="2">CGMCC 1.15425</strain>
    </source>
</reference>
<evidence type="ECO:0000313" key="3">
    <source>
        <dbReference type="Proteomes" id="UP000627715"/>
    </source>
</evidence>
<comment type="caution">
    <text evidence="2">The sequence shown here is derived from an EMBL/GenBank/DDBJ whole genome shotgun (WGS) entry which is preliminary data.</text>
</comment>
<feature type="signal peptide" evidence="1">
    <location>
        <begin position="1"/>
        <end position="24"/>
    </location>
</feature>
<reference evidence="2" key="1">
    <citation type="journal article" date="2014" name="Int. J. Syst. Evol. Microbiol.">
        <title>Complete genome sequence of Corynebacterium casei LMG S-19264T (=DSM 44701T), isolated from a smear-ripened cheese.</title>
        <authorList>
            <consortium name="US DOE Joint Genome Institute (JGI-PGF)"/>
            <person name="Walter F."/>
            <person name="Albersmeier A."/>
            <person name="Kalinowski J."/>
            <person name="Ruckert C."/>
        </authorList>
    </citation>
    <scope>NUCLEOTIDE SEQUENCE</scope>
    <source>
        <strain evidence="2">CGMCC 1.15425</strain>
    </source>
</reference>
<organism evidence="2 3">
    <name type="scientific">Pseudohongiella nitratireducens</name>
    <dbReference type="NCBI Taxonomy" id="1768907"/>
    <lineage>
        <taxon>Bacteria</taxon>
        <taxon>Pseudomonadati</taxon>
        <taxon>Pseudomonadota</taxon>
        <taxon>Gammaproteobacteria</taxon>
        <taxon>Pseudomonadales</taxon>
        <taxon>Pseudohongiellaceae</taxon>
        <taxon>Pseudohongiella</taxon>
    </lineage>
</organism>
<dbReference type="AlphaFoldDB" id="A0A917LQG2"/>
<keyword evidence="3" id="KW-1185">Reference proteome</keyword>
<dbReference type="SUPFAM" id="SSF51182">
    <property type="entry name" value="RmlC-like cupins"/>
    <property type="match status" value="1"/>
</dbReference>
<name>A0A917LQG2_9GAMM</name>
<evidence type="ECO:0008006" key="4">
    <source>
        <dbReference type="Google" id="ProtNLM"/>
    </source>
</evidence>
<dbReference type="InterPro" id="IPR014710">
    <property type="entry name" value="RmlC-like_jellyroll"/>
</dbReference>
<feature type="chain" id="PRO_5037044167" description="Cupin domain-containing protein" evidence="1">
    <location>
        <begin position="25"/>
        <end position="234"/>
    </location>
</feature>